<name>A0A6A6P8C1_9PEZI</name>
<feature type="region of interest" description="Disordered" evidence="1">
    <location>
        <begin position="371"/>
        <end position="651"/>
    </location>
</feature>
<feature type="compositionally biased region" description="Basic and acidic residues" evidence="1">
    <location>
        <begin position="395"/>
        <end position="412"/>
    </location>
</feature>
<sequence length="699" mass="75013">MDSAKDKYDELAQVARHLVEGFQSLAVATVGIIVSARHQGLRDWENLRELAPKLFDSIHENESSDPSPLPILPEVDMLAIWLQELYKPNNPDEYGVGRAIRRANQALKSYRQFVERTSPSVPHNSSTQQPPPVTSPSVSPKSGTKCRAKADHFAIDFTVPGTPGKLGCPFATMKASRAADNSAINTSSSVSPPRARWQGSHVGNASNGGRRSKRPSFVDPIKAEVCHNDAHNPDAALMSPTAAVSVDGGAAGTNNNDVASDAAAGGTPAPICPIRFLDQHSPEEMAQYFEKHKHELPRSHAVCVRRYQRNEESIRQLDAKYGNLVSMIQGLGEQHRRFMSEKLEGSEDHEDGEAEGNEHGVIDENQEGVSDAAADDGLGDAGGAPSGRNVPMQGDEERTKEEILREAALESRVEEEEMEHQRRKAEKVKNWAHAVSVETVPSAASEAATPPPTAPPEDNRSKVGGVGAGQSNPNVSPGSPTQNRSSTFTASGGQPDDSNDDDDRVPHFDRHLKEIRVGESPSRPWGIVVPARFHQTPSATQEDEEDGEEPAVPPPSPPKTAATHTGGEQMGGGLPTSSPDEAVKVRRDCPVAQGTPGPSLMIRGARTGGRCPFGHDALGQGASQHVPPPPTSPGRTRSRSRNEPERNEPVVMPDVEGVRERQGPQMMFTGPVFIGYPVEQAVTLLKEGGWGGGMGMGKM</sequence>
<evidence type="ECO:0000313" key="2">
    <source>
        <dbReference type="EMBL" id="KAF2460195.1"/>
    </source>
</evidence>
<feature type="compositionally biased region" description="Low complexity" evidence="1">
    <location>
        <begin position="434"/>
        <end position="448"/>
    </location>
</feature>
<keyword evidence="3" id="KW-1185">Reference proteome</keyword>
<feature type="region of interest" description="Disordered" evidence="1">
    <location>
        <begin position="116"/>
        <end position="145"/>
    </location>
</feature>
<evidence type="ECO:0000313" key="3">
    <source>
        <dbReference type="Proteomes" id="UP000799766"/>
    </source>
</evidence>
<reference evidence="2" key="1">
    <citation type="journal article" date="2020" name="Stud. Mycol.">
        <title>101 Dothideomycetes genomes: a test case for predicting lifestyles and emergence of pathogens.</title>
        <authorList>
            <person name="Haridas S."/>
            <person name="Albert R."/>
            <person name="Binder M."/>
            <person name="Bloem J."/>
            <person name="Labutti K."/>
            <person name="Salamov A."/>
            <person name="Andreopoulos B."/>
            <person name="Baker S."/>
            <person name="Barry K."/>
            <person name="Bills G."/>
            <person name="Bluhm B."/>
            <person name="Cannon C."/>
            <person name="Castanera R."/>
            <person name="Culley D."/>
            <person name="Daum C."/>
            <person name="Ezra D."/>
            <person name="Gonzalez J."/>
            <person name="Henrissat B."/>
            <person name="Kuo A."/>
            <person name="Liang C."/>
            <person name="Lipzen A."/>
            <person name="Lutzoni F."/>
            <person name="Magnuson J."/>
            <person name="Mondo S."/>
            <person name="Nolan M."/>
            <person name="Ohm R."/>
            <person name="Pangilinan J."/>
            <person name="Park H.-J."/>
            <person name="Ramirez L."/>
            <person name="Alfaro M."/>
            <person name="Sun H."/>
            <person name="Tritt A."/>
            <person name="Yoshinaga Y."/>
            <person name="Zwiers L.-H."/>
            <person name="Turgeon B."/>
            <person name="Goodwin S."/>
            <person name="Spatafora J."/>
            <person name="Crous P."/>
            <person name="Grigoriev I."/>
        </authorList>
    </citation>
    <scope>NUCLEOTIDE SEQUENCE</scope>
    <source>
        <strain evidence="2">ATCC 16933</strain>
    </source>
</reference>
<dbReference type="EMBL" id="MU001674">
    <property type="protein sequence ID" value="KAF2460195.1"/>
    <property type="molecule type" value="Genomic_DNA"/>
</dbReference>
<gene>
    <name evidence="2" type="ORF">BDY21DRAFT_337765</name>
</gene>
<proteinExistence type="predicted"/>
<evidence type="ECO:0000256" key="1">
    <source>
        <dbReference type="SAM" id="MobiDB-lite"/>
    </source>
</evidence>
<feature type="region of interest" description="Disordered" evidence="1">
    <location>
        <begin position="183"/>
        <end position="215"/>
    </location>
</feature>
<protein>
    <submittedName>
        <fullName evidence="2">Uncharacterized protein</fullName>
    </submittedName>
</protein>
<dbReference type="OrthoDB" id="5343576at2759"/>
<feature type="compositionally biased region" description="Polar residues" evidence="1">
    <location>
        <begin position="469"/>
        <end position="492"/>
    </location>
</feature>
<feature type="compositionally biased region" description="Basic and acidic residues" evidence="1">
    <location>
        <begin position="504"/>
        <end position="517"/>
    </location>
</feature>
<dbReference type="AlphaFoldDB" id="A0A6A6P8C1"/>
<accession>A0A6A6P8C1</accession>
<organism evidence="2 3">
    <name type="scientific">Lineolata rhizophorae</name>
    <dbReference type="NCBI Taxonomy" id="578093"/>
    <lineage>
        <taxon>Eukaryota</taxon>
        <taxon>Fungi</taxon>
        <taxon>Dikarya</taxon>
        <taxon>Ascomycota</taxon>
        <taxon>Pezizomycotina</taxon>
        <taxon>Dothideomycetes</taxon>
        <taxon>Dothideomycetes incertae sedis</taxon>
        <taxon>Lineolatales</taxon>
        <taxon>Lineolataceae</taxon>
        <taxon>Lineolata</taxon>
    </lineage>
</organism>
<dbReference type="Proteomes" id="UP000799766">
    <property type="component" value="Unassembled WGS sequence"/>
</dbReference>